<dbReference type="Proteomes" id="UP000558284">
    <property type="component" value="Unassembled WGS sequence"/>
</dbReference>
<reference evidence="1 2" key="1">
    <citation type="submission" date="2020-07" db="EMBL/GenBank/DDBJ databases">
        <title>Definition of the novel symbiovar canariense within Mesorhizobium novociceri, a new species of genus Mesorhizobium nodulating Cicer canariense in the Caldera de Taburiente National Park (La Palma, Canary Islands).</title>
        <authorList>
            <person name="Leon-Barrios M."/>
            <person name="Perez-Yepez J."/>
            <person name="Flores-Felix J.D."/>
            <person name="Ramirez-Baena M.H."/>
            <person name="Pulido-Suarez L."/>
            <person name="Igual J.M."/>
            <person name="Velazquez E."/>
            <person name="Peix A."/>
        </authorList>
    </citation>
    <scope>NUCLEOTIDE SEQUENCE [LARGE SCALE GENOMIC DNA]</scope>
    <source>
        <strain evidence="1 2">CCANP35</strain>
    </source>
</reference>
<sequence>MHEDEGSFPDKLQAMLDVIAGSVSSSRDGHADLGRLRVDAASAATVLVAFYGDAALERASLLERRSPQNHFARMVTAELRGRGKVSRKS</sequence>
<gene>
    <name evidence="1" type="ORF">H0241_23585</name>
</gene>
<protein>
    <submittedName>
        <fullName evidence="1">Uncharacterized protein</fullName>
    </submittedName>
</protein>
<dbReference type="RefSeq" id="WP_181060237.1">
    <property type="nucleotide sequence ID" value="NZ_JACDTY010000013.1"/>
</dbReference>
<organism evidence="1 2">
    <name type="scientific">Mesorhizobium neociceri</name>
    <dbReference type="NCBI Taxonomy" id="1307853"/>
    <lineage>
        <taxon>Bacteria</taxon>
        <taxon>Pseudomonadati</taxon>
        <taxon>Pseudomonadota</taxon>
        <taxon>Alphaproteobacteria</taxon>
        <taxon>Hyphomicrobiales</taxon>
        <taxon>Phyllobacteriaceae</taxon>
        <taxon>Mesorhizobium</taxon>
    </lineage>
</organism>
<evidence type="ECO:0000313" key="2">
    <source>
        <dbReference type="Proteomes" id="UP000558284"/>
    </source>
</evidence>
<dbReference type="AlphaFoldDB" id="A0A838BAV0"/>
<evidence type="ECO:0000313" key="1">
    <source>
        <dbReference type="EMBL" id="MBA1143207.1"/>
    </source>
</evidence>
<comment type="caution">
    <text evidence="1">The sequence shown here is derived from an EMBL/GenBank/DDBJ whole genome shotgun (WGS) entry which is preliminary data.</text>
</comment>
<accession>A0A838BAV0</accession>
<proteinExistence type="predicted"/>
<dbReference type="EMBL" id="JACDTY010000013">
    <property type="protein sequence ID" value="MBA1143207.1"/>
    <property type="molecule type" value="Genomic_DNA"/>
</dbReference>
<name>A0A838BAV0_9HYPH</name>
<keyword evidence="2" id="KW-1185">Reference proteome</keyword>